<evidence type="ECO:0000256" key="1">
    <source>
        <dbReference type="SAM" id="MobiDB-lite"/>
    </source>
</evidence>
<dbReference type="EMBL" id="CM014080">
    <property type="protein sequence ID" value="TKS68245.1"/>
    <property type="molecule type" value="Genomic_DNA"/>
</dbReference>
<accession>A0A4U5U5Q8</accession>
<feature type="region of interest" description="Disordered" evidence="1">
    <location>
        <begin position="1"/>
        <end position="85"/>
    </location>
</feature>
<name>A0A4U5U5Q8_COLLU</name>
<evidence type="ECO:0000313" key="2">
    <source>
        <dbReference type="EMBL" id="TKS68245.1"/>
    </source>
</evidence>
<dbReference type="AlphaFoldDB" id="A0A4U5U5Q8"/>
<feature type="compositionally biased region" description="Basic and acidic residues" evidence="1">
    <location>
        <begin position="67"/>
        <end position="85"/>
    </location>
</feature>
<gene>
    <name evidence="2" type="ORF">D9C73_002306</name>
</gene>
<proteinExistence type="predicted"/>
<dbReference type="Proteomes" id="UP000298787">
    <property type="component" value="Chromosome 3"/>
</dbReference>
<dbReference type="STRING" id="240159.A0A4U5U5Q8"/>
<feature type="compositionally biased region" description="Acidic residues" evidence="1">
    <location>
        <begin position="1"/>
        <end position="10"/>
    </location>
</feature>
<evidence type="ECO:0000313" key="3">
    <source>
        <dbReference type="Proteomes" id="UP000298787"/>
    </source>
</evidence>
<sequence>MEPEAEDPDYNDNLVPWGSNGSQELYASESQYEDDASDAEYPLNPQPAHGEHLQTHGWESADEGAEQAEKRNPESDTDLCRPDSHRARCTRDIHDLNALMYSVLV</sequence>
<organism evidence="2 3">
    <name type="scientific">Collichthys lucidus</name>
    <name type="common">Big head croaker</name>
    <name type="synonym">Sciaena lucida</name>
    <dbReference type="NCBI Taxonomy" id="240159"/>
    <lineage>
        <taxon>Eukaryota</taxon>
        <taxon>Metazoa</taxon>
        <taxon>Chordata</taxon>
        <taxon>Craniata</taxon>
        <taxon>Vertebrata</taxon>
        <taxon>Euteleostomi</taxon>
        <taxon>Actinopterygii</taxon>
        <taxon>Neopterygii</taxon>
        <taxon>Teleostei</taxon>
        <taxon>Neoteleostei</taxon>
        <taxon>Acanthomorphata</taxon>
        <taxon>Eupercaria</taxon>
        <taxon>Sciaenidae</taxon>
        <taxon>Collichthys</taxon>
    </lineage>
</organism>
<feature type="compositionally biased region" description="Polar residues" evidence="1">
    <location>
        <begin position="19"/>
        <end position="30"/>
    </location>
</feature>
<keyword evidence="3" id="KW-1185">Reference proteome</keyword>
<reference evidence="2 3" key="1">
    <citation type="submission" date="2019-01" db="EMBL/GenBank/DDBJ databases">
        <title>Genome Assembly of Collichthys lucidus.</title>
        <authorList>
            <person name="Cai M."/>
            <person name="Xiao S."/>
        </authorList>
    </citation>
    <scope>NUCLEOTIDE SEQUENCE [LARGE SCALE GENOMIC DNA]</scope>
    <source>
        <strain evidence="2">JT15FE1705JMU</strain>
        <tissue evidence="2">Muscle</tissue>
    </source>
</reference>
<protein>
    <submittedName>
        <fullName evidence="2">Uncharacterized protein</fullName>
    </submittedName>
</protein>